<dbReference type="EMBL" id="KN610696">
    <property type="protein sequence ID" value="KHJ77505.1"/>
    <property type="molecule type" value="Genomic_DNA"/>
</dbReference>
<evidence type="ECO:0000313" key="3">
    <source>
        <dbReference type="Proteomes" id="UP000053660"/>
    </source>
</evidence>
<sequence length="67" mass="7204">MPVPRPFLSLLLLVYLTGFAHSQNCNNAPTAALQVICNQIAAWSLSSRAISPVSPHVGSSAWSCRPR</sequence>
<dbReference type="Proteomes" id="UP000053660">
    <property type="component" value="Unassembled WGS sequence"/>
</dbReference>
<organism evidence="2 3">
    <name type="scientific">Oesophagostomum dentatum</name>
    <name type="common">Nodular worm</name>
    <dbReference type="NCBI Taxonomy" id="61180"/>
    <lineage>
        <taxon>Eukaryota</taxon>
        <taxon>Metazoa</taxon>
        <taxon>Ecdysozoa</taxon>
        <taxon>Nematoda</taxon>
        <taxon>Chromadorea</taxon>
        <taxon>Rhabditida</taxon>
        <taxon>Rhabditina</taxon>
        <taxon>Rhabditomorpha</taxon>
        <taxon>Strongyloidea</taxon>
        <taxon>Strongylidae</taxon>
        <taxon>Oesophagostomum</taxon>
    </lineage>
</organism>
<accession>A0A0B1S2P0</accession>
<feature type="signal peptide" evidence="1">
    <location>
        <begin position="1"/>
        <end position="22"/>
    </location>
</feature>
<protein>
    <submittedName>
        <fullName evidence="2">Uncharacterized protein</fullName>
    </submittedName>
</protein>
<keyword evidence="1" id="KW-0732">Signal</keyword>
<keyword evidence="3" id="KW-1185">Reference proteome</keyword>
<evidence type="ECO:0000256" key="1">
    <source>
        <dbReference type="SAM" id="SignalP"/>
    </source>
</evidence>
<feature type="non-terminal residue" evidence="2">
    <location>
        <position position="67"/>
    </location>
</feature>
<feature type="chain" id="PRO_5002082234" evidence="1">
    <location>
        <begin position="23"/>
        <end position="67"/>
    </location>
</feature>
<reference evidence="2 3" key="1">
    <citation type="submission" date="2014-03" db="EMBL/GenBank/DDBJ databases">
        <title>Draft genome of the hookworm Oesophagostomum dentatum.</title>
        <authorList>
            <person name="Mitreva M."/>
        </authorList>
    </citation>
    <scope>NUCLEOTIDE SEQUENCE [LARGE SCALE GENOMIC DNA]</scope>
    <source>
        <strain evidence="2 3">OD-Hann</strain>
    </source>
</reference>
<proteinExistence type="predicted"/>
<gene>
    <name evidence="2" type="ORF">OESDEN_22875</name>
</gene>
<evidence type="ECO:0000313" key="2">
    <source>
        <dbReference type="EMBL" id="KHJ77505.1"/>
    </source>
</evidence>
<dbReference type="AlphaFoldDB" id="A0A0B1S2P0"/>
<name>A0A0B1S2P0_OESDE</name>